<keyword evidence="3" id="KW-1185">Reference proteome</keyword>
<gene>
    <name evidence="2" type="ORF">P691DRAFT_710588</name>
</gene>
<dbReference type="Proteomes" id="UP000807342">
    <property type="component" value="Unassembled WGS sequence"/>
</dbReference>
<dbReference type="EMBL" id="MU151311">
    <property type="protein sequence ID" value="KAF9445286.1"/>
    <property type="molecule type" value="Genomic_DNA"/>
</dbReference>
<evidence type="ECO:0000259" key="1">
    <source>
        <dbReference type="PROSITE" id="PS50181"/>
    </source>
</evidence>
<dbReference type="AlphaFoldDB" id="A0A9P5X8I3"/>
<dbReference type="OrthoDB" id="2322499at2759"/>
<dbReference type="CDD" id="cd09917">
    <property type="entry name" value="F-box_SF"/>
    <property type="match status" value="1"/>
</dbReference>
<dbReference type="InterPro" id="IPR001810">
    <property type="entry name" value="F-box_dom"/>
</dbReference>
<evidence type="ECO:0000313" key="3">
    <source>
        <dbReference type="Proteomes" id="UP000807342"/>
    </source>
</evidence>
<sequence>MGLPLDVWFEVLANLTPYDLLKLARTTKDFRKILMVRSAAPVWARARKNVPGLPPCPADMTEPAYANLAFSPCCHFCLTRTSRRIDWDLRARMCATCIKQEVISVRRGNDPIPRLIPTQISTRSSRPLSLCLKRQYDEMGLTLHKLGEDQIQAFEQDRRQVVQAHKEHTELCERWSQNQANSRVQELYQLKKDRYDSIIHKLTELGWGEELKQIRAQDFLSNHRLVKQPHKLTDRIWKNIKTPLVESMESMRIKRLELEREKLIKKRKLAVIDFFRGYKNYRLPYAELMPEPADYLAFEPIHTLIEKPDDEELKRDTWVEFEPCLPDLIRQWREKVEEDLIACVRLSITTKHRSCRDSSTCSHQRHLDLGDNGIRQLMKLVTTAYRCQSCTKNDSGAMEYWDEGGFNLLSGQRSGGTETKILYYPEILGRHCLTRRLPSTTSEMRLAVFGSDTIPRLKLSFHGVVLDEEYGCVVAELAKLAGQAPDTITAADMDRWKHRFYCHKCYKNDNRPSQKGRVTVTYLTWREMAMHIMEYHRGEDADPKLIPRSFVEILSESRVETAIELRRPQRTNQELSIWCCAHCRDSLSERVNFTRNEISLHLDIEHDIVGYTRNMDFYKTFDAISHYPSPFRDFRAGETLVIRGAQVPGDGSEIDWDLMVMQFELDEDDDGTSGCYYYFSEPEPVGVSPFSEEDEH</sequence>
<organism evidence="2 3">
    <name type="scientific">Macrolepiota fuliginosa MF-IS2</name>
    <dbReference type="NCBI Taxonomy" id="1400762"/>
    <lineage>
        <taxon>Eukaryota</taxon>
        <taxon>Fungi</taxon>
        <taxon>Dikarya</taxon>
        <taxon>Basidiomycota</taxon>
        <taxon>Agaricomycotina</taxon>
        <taxon>Agaricomycetes</taxon>
        <taxon>Agaricomycetidae</taxon>
        <taxon>Agaricales</taxon>
        <taxon>Agaricineae</taxon>
        <taxon>Agaricaceae</taxon>
        <taxon>Macrolepiota</taxon>
    </lineage>
</organism>
<comment type="caution">
    <text evidence="2">The sequence shown here is derived from an EMBL/GenBank/DDBJ whole genome shotgun (WGS) entry which is preliminary data.</text>
</comment>
<reference evidence="2" key="1">
    <citation type="submission" date="2020-11" db="EMBL/GenBank/DDBJ databases">
        <authorList>
            <consortium name="DOE Joint Genome Institute"/>
            <person name="Ahrendt S."/>
            <person name="Riley R."/>
            <person name="Andreopoulos W."/>
            <person name="Labutti K."/>
            <person name="Pangilinan J."/>
            <person name="Ruiz-Duenas F.J."/>
            <person name="Barrasa J.M."/>
            <person name="Sanchez-Garcia M."/>
            <person name="Camarero S."/>
            <person name="Miyauchi S."/>
            <person name="Serrano A."/>
            <person name="Linde D."/>
            <person name="Babiker R."/>
            <person name="Drula E."/>
            <person name="Ayuso-Fernandez I."/>
            <person name="Pacheco R."/>
            <person name="Padilla G."/>
            <person name="Ferreira P."/>
            <person name="Barriuso J."/>
            <person name="Kellner H."/>
            <person name="Castanera R."/>
            <person name="Alfaro M."/>
            <person name="Ramirez L."/>
            <person name="Pisabarro A.G."/>
            <person name="Kuo A."/>
            <person name="Tritt A."/>
            <person name="Lipzen A."/>
            <person name="He G."/>
            <person name="Yan M."/>
            <person name="Ng V."/>
            <person name="Cullen D."/>
            <person name="Martin F."/>
            <person name="Rosso M.-N."/>
            <person name="Henrissat B."/>
            <person name="Hibbett D."/>
            <person name="Martinez A.T."/>
            <person name="Grigoriev I.V."/>
        </authorList>
    </citation>
    <scope>NUCLEOTIDE SEQUENCE</scope>
    <source>
        <strain evidence="2">MF-IS2</strain>
    </source>
</reference>
<dbReference type="InterPro" id="IPR036047">
    <property type="entry name" value="F-box-like_dom_sf"/>
</dbReference>
<dbReference type="Pfam" id="PF00646">
    <property type="entry name" value="F-box"/>
    <property type="match status" value="1"/>
</dbReference>
<feature type="domain" description="F-box" evidence="1">
    <location>
        <begin position="1"/>
        <end position="46"/>
    </location>
</feature>
<accession>A0A9P5X8I3</accession>
<name>A0A9P5X8I3_9AGAR</name>
<proteinExistence type="predicted"/>
<protein>
    <recommendedName>
        <fullName evidence="1">F-box domain-containing protein</fullName>
    </recommendedName>
</protein>
<dbReference type="SUPFAM" id="SSF81383">
    <property type="entry name" value="F-box domain"/>
    <property type="match status" value="1"/>
</dbReference>
<dbReference type="PROSITE" id="PS50181">
    <property type="entry name" value="FBOX"/>
    <property type="match status" value="1"/>
</dbReference>
<evidence type="ECO:0000313" key="2">
    <source>
        <dbReference type="EMBL" id="KAF9445286.1"/>
    </source>
</evidence>